<feature type="compositionally biased region" description="Basic and acidic residues" evidence="1">
    <location>
        <begin position="39"/>
        <end position="48"/>
    </location>
</feature>
<dbReference type="EMBL" id="KK852575">
    <property type="protein sequence ID" value="KDR20989.1"/>
    <property type="molecule type" value="Genomic_DNA"/>
</dbReference>
<organism evidence="2 3">
    <name type="scientific">Zootermopsis nevadensis</name>
    <name type="common">Dampwood termite</name>
    <dbReference type="NCBI Taxonomy" id="136037"/>
    <lineage>
        <taxon>Eukaryota</taxon>
        <taxon>Metazoa</taxon>
        <taxon>Ecdysozoa</taxon>
        <taxon>Arthropoda</taxon>
        <taxon>Hexapoda</taxon>
        <taxon>Insecta</taxon>
        <taxon>Pterygota</taxon>
        <taxon>Neoptera</taxon>
        <taxon>Polyneoptera</taxon>
        <taxon>Dictyoptera</taxon>
        <taxon>Blattodea</taxon>
        <taxon>Blattoidea</taxon>
        <taxon>Termitoidae</taxon>
        <taxon>Termopsidae</taxon>
        <taxon>Zootermopsis</taxon>
    </lineage>
</organism>
<dbReference type="InParanoid" id="A0A067RD71"/>
<gene>
    <name evidence="2" type="ORF">L798_04501</name>
</gene>
<protein>
    <submittedName>
        <fullName evidence="2">Uncharacterized protein</fullName>
    </submittedName>
</protein>
<accession>A0A067RD71</accession>
<sequence>MADNGSQQSGGSGNKCQQVQDGQPSARSKMPPSSETGDLGEKWLQKFC</sequence>
<dbReference type="Proteomes" id="UP000027135">
    <property type="component" value="Unassembled WGS sequence"/>
</dbReference>
<dbReference type="AlphaFoldDB" id="A0A067RD71"/>
<keyword evidence="3" id="KW-1185">Reference proteome</keyword>
<proteinExistence type="predicted"/>
<name>A0A067RD71_ZOONE</name>
<evidence type="ECO:0000313" key="2">
    <source>
        <dbReference type="EMBL" id="KDR20989.1"/>
    </source>
</evidence>
<evidence type="ECO:0000256" key="1">
    <source>
        <dbReference type="SAM" id="MobiDB-lite"/>
    </source>
</evidence>
<evidence type="ECO:0000313" key="3">
    <source>
        <dbReference type="Proteomes" id="UP000027135"/>
    </source>
</evidence>
<feature type="region of interest" description="Disordered" evidence="1">
    <location>
        <begin position="1"/>
        <end position="48"/>
    </location>
</feature>
<reference evidence="2 3" key="1">
    <citation type="journal article" date="2014" name="Nat. Commun.">
        <title>Molecular traces of alternative social organization in a termite genome.</title>
        <authorList>
            <person name="Terrapon N."/>
            <person name="Li C."/>
            <person name="Robertson H.M."/>
            <person name="Ji L."/>
            <person name="Meng X."/>
            <person name="Booth W."/>
            <person name="Chen Z."/>
            <person name="Childers C.P."/>
            <person name="Glastad K.M."/>
            <person name="Gokhale K."/>
            <person name="Gowin J."/>
            <person name="Gronenberg W."/>
            <person name="Hermansen R.A."/>
            <person name="Hu H."/>
            <person name="Hunt B.G."/>
            <person name="Huylmans A.K."/>
            <person name="Khalil S.M."/>
            <person name="Mitchell R.D."/>
            <person name="Munoz-Torres M.C."/>
            <person name="Mustard J.A."/>
            <person name="Pan H."/>
            <person name="Reese J.T."/>
            <person name="Scharf M.E."/>
            <person name="Sun F."/>
            <person name="Vogel H."/>
            <person name="Xiao J."/>
            <person name="Yang W."/>
            <person name="Yang Z."/>
            <person name="Yang Z."/>
            <person name="Zhou J."/>
            <person name="Zhu J."/>
            <person name="Brent C.S."/>
            <person name="Elsik C.G."/>
            <person name="Goodisman M.A."/>
            <person name="Liberles D.A."/>
            <person name="Roe R.M."/>
            <person name="Vargo E.L."/>
            <person name="Vilcinskas A."/>
            <person name="Wang J."/>
            <person name="Bornberg-Bauer E."/>
            <person name="Korb J."/>
            <person name="Zhang G."/>
            <person name="Liebig J."/>
        </authorList>
    </citation>
    <scope>NUCLEOTIDE SEQUENCE [LARGE SCALE GENOMIC DNA]</scope>
    <source>
        <tissue evidence="2">Whole organism</tissue>
    </source>
</reference>
<feature type="compositionally biased region" description="Polar residues" evidence="1">
    <location>
        <begin position="14"/>
        <end position="36"/>
    </location>
</feature>